<evidence type="ECO:0000313" key="4">
    <source>
        <dbReference type="Proteomes" id="UP000532440"/>
    </source>
</evidence>
<name>A0A7W8MB65_9BURK</name>
<comment type="caution">
    <text evidence="3">The sequence shown here is derived from an EMBL/GenBank/DDBJ whole genome shotgun (WGS) entry which is preliminary data.</text>
</comment>
<protein>
    <submittedName>
        <fullName evidence="3">Aryl-alcohol dehydrogenase-like predicted oxidoreductase</fullName>
    </submittedName>
</protein>
<dbReference type="AlphaFoldDB" id="A0A7W8MB65"/>
<evidence type="ECO:0000259" key="2">
    <source>
        <dbReference type="Pfam" id="PF00248"/>
    </source>
</evidence>
<dbReference type="EMBL" id="JACHGB010000009">
    <property type="protein sequence ID" value="MBB5273839.1"/>
    <property type="molecule type" value="Genomic_DNA"/>
</dbReference>
<dbReference type="PANTHER" id="PTHR43364:SF4">
    <property type="entry name" value="NAD(P)-LINKED OXIDOREDUCTASE SUPERFAMILY PROTEIN"/>
    <property type="match status" value="1"/>
</dbReference>
<dbReference type="Pfam" id="PF00248">
    <property type="entry name" value="Aldo_ket_red"/>
    <property type="match status" value="1"/>
</dbReference>
<evidence type="ECO:0000256" key="1">
    <source>
        <dbReference type="ARBA" id="ARBA00023002"/>
    </source>
</evidence>
<sequence length="351" mass="38489">MIERIRLGASDLEVPRICLGTMTFGGQNTERDGHLQLNYAFERGIDFIDTAEVYPIPVTPDSAGATERIVGSWLRGKPRDRIVIASKVGGPGRGMQGIRTGAREEGLPLDKRDIVLACEASLKRLGTDYIDLYQIHWPARNVPQFGANRFDEALEREAVTLREQLEAMAQLVREGKVRHVGLSNETAWGVCEATRLADRFGLPRIASIQNVYNLMSREFEHGLHETCFRDRVGLLAYSPLAFGALTGKYRNGARPAGGRLTLFGDAWPRYAKPAIPAAVDAYAEIASRFGLTLTQLALGFVASRPFVASTIIGATTLDQLRQCIDGCGTRLPAEAMAAIEEVHTRMPNPAP</sequence>
<feature type="domain" description="NADP-dependent oxidoreductase" evidence="2">
    <location>
        <begin position="16"/>
        <end position="342"/>
    </location>
</feature>
<organism evidence="3 4">
    <name type="scientific">Quisquiliibacterium transsilvanicum</name>
    <dbReference type="NCBI Taxonomy" id="1549638"/>
    <lineage>
        <taxon>Bacteria</taxon>
        <taxon>Pseudomonadati</taxon>
        <taxon>Pseudomonadota</taxon>
        <taxon>Betaproteobacteria</taxon>
        <taxon>Burkholderiales</taxon>
        <taxon>Burkholderiaceae</taxon>
        <taxon>Quisquiliibacterium</taxon>
    </lineage>
</organism>
<dbReference type="Gene3D" id="3.20.20.100">
    <property type="entry name" value="NADP-dependent oxidoreductase domain"/>
    <property type="match status" value="1"/>
</dbReference>
<dbReference type="SUPFAM" id="SSF51430">
    <property type="entry name" value="NAD(P)-linked oxidoreductase"/>
    <property type="match status" value="1"/>
</dbReference>
<evidence type="ECO:0000313" key="3">
    <source>
        <dbReference type="EMBL" id="MBB5273839.1"/>
    </source>
</evidence>
<keyword evidence="4" id="KW-1185">Reference proteome</keyword>
<accession>A0A7W8MB65</accession>
<dbReference type="InterPro" id="IPR050523">
    <property type="entry name" value="AKR_Detox_Biosynth"/>
</dbReference>
<dbReference type="CDD" id="cd19094">
    <property type="entry name" value="AKR_Tas-like"/>
    <property type="match status" value="1"/>
</dbReference>
<keyword evidence="1" id="KW-0560">Oxidoreductase</keyword>
<gene>
    <name evidence="3" type="ORF">HNQ70_003871</name>
</gene>
<dbReference type="InterPro" id="IPR023210">
    <property type="entry name" value="NADP_OxRdtase_dom"/>
</dbReference>
<proteinExistence type="predicted"/>
<dbReference type="GO" id="GO:0016491">
    <property type="term" value="F:oxidoreductase activity"/>
    <property type="evidence" value="ECO:0007669"/>
    <property type="project" value="UniProtKB-KW"/>
</dbReference>
<dbReference type="InterPro" id="IPR036812">
    <property type="entry name" value="NAD(P)_OxRdtase_dom_sf"/>
</dbReference>
<dbReference type="Proteomes" id="UP000532440">
    <property type="component" value="Unassembled WGS sequence"/>
</dbReference>
<dbReference type="PANTHER" id="PTHR43364">
    <property type="entry name" value="NADH-SPECIFIC METHYLGLYOXAL REDUCTASE-RELATED"/>
    <property type="match status" value="1"/>
</dbReference>
<reference evidence="3 4" key="1">
    <citation type="submission" date="2020-08" db="EMBL/GenBank/DDBJ databases">
        <title>Genomic Encyclopedia of Type Strains, Phase IV (KMG-IV): sequencing the most valuable type-strain genomes for metagenomic binning, comparative biology and taxonomic classification.</title>
        <authorList>
            <person name="Goeker M."/>
        </authorList>
    </citation>
    <scope>NUCLEOTIDE SEQUENCE [LARGE SCALE GENOMIC DNA]</scope>
    <source>
        <strain evidence="3 4">DSM 29781</strain>
    </source>
</reference>